<keyword evidence="1" id="KW-0175">Coiled coil</keyword>
<dbReference type="Proteomes" id="UP001251085">
    <property type="component" value="Unassembled WGS sequence"/>
</dbReference>
<accession>A0ABU3E8S3</accession>
<feature type="coiled-coil region" evidence="1">
    <location>
        <begin position="47"/>
        <end position="74"/>
    </location>
</feature>
<keyword evidence="3" id="KW-1185">Reference proteome</keyword>
<evidence type="ECO:0000313" key="2">
    <source>
        <dbReference type="EMBL" id="MDT1060603.1"/>
    </source>
</evidence>
<dbReference type="RefSeq" id="WP_311757696.1">
    <property type="nucleotide sequence ID" value="NZ_JAVRQI010000001.1"/>
</dbReference>
<evidence type="ECO:0000256" key="1">
    <source>
        <dbReference type="SAM" id="Coils"/>
    </source>
</evidence>
<dbReference type="Gene3D" id="3.30.450.40">
    <property type="match status" value="1"/>
</dbReference>
<protein>
    <submittedName>
        <fullName evidence="2">DUF484 family protein</fullName>
    </submittedName>
</protein>
<comment type="caution">
    <text evidence="2">The sequence shown here is derived from an EMBL/GenBank/DDBJ whole genome shotgun (WGS) entry which is preliminary data.</text>
</comment>
<gene>
    <name evidence="2" type="ORF">RM190_01965</name>
</gene>
<dbReference type="EMBL" id="JAVRQI010000001">
    <property type="protein sequence ID" value="MDT1060603.1"/>
    <property type="molecule type" value="Genomic_DNA"/>
</dbReference>
<dbReference type="InterPro" id="IPR007435">
    <property type="entry name" value="DUF484"/>
</dbReference>
<proteinExistence type="predicted"/>
<evidence type="ECO:0000313" key="3">
    <source>
        <dbReference type="Proteomes" id="UP001251085"/>
    </source>
</evidence>
<organism evidence="2 3">
    <name type="scientific">Paracoccus broussonetiae</name>
    <dbReference type="NCBI Taxonomy" id="3075834"/>
    <lineage>
        <taxon>Bacteria</taxon>
        <taxon>Pseudomonadati</taxon>
        <taxon>Pseudomonadota</taxon>
        <taxon>Alphaproteobacteria</taxon>
        <taxon>Rhodobacterales</taxon>
        <taxon>Paracoccaceae</taxon>
        <taxon>Paracoccus</taxon>
    </lineage>
</organism>
<reference evidence="3" key="1">
    <citation type="submission" date="2023-07" db="EMBL/GenBank/DDBJ databases">
        <title>Characterization of two Paracoccaceae strains isolated from Phycosphere and proposal of Xinfangfangia lacusdiani sp. nov.</title>
        <authorList>
            <person name="Deng Y."/>
            <person name="Zhang Y.Q."/>
        </authorList>
    </citation>
    <scope>NUCLEOTIDE SEQUENCE [LARGE SCALE GENOMIC DNA]</scope>
    <source>
        <strain evidence="3">CPCC 101403</strain>
    </source>
</reference>
<dbReference type="Pfam" id="PF04340">
    <property type="entry name" value="DUF484"/>
    <property type="match status" value="1"/>
</dbReference>
<name>A0ABU3E8S3_9RHOB</name>
<sequence length="236" mass="25666">MSGDQAVDLPEDLRARLLARPELILSDRDLMRALIGAREADRGENVIDIRGRAMQALESRLDRLEETHETVISTAYENQSGMNTVHRAVLSLLEPMDFAAFLENLESAVAPILRVETLHLIMESGSVEPARELAGPLTIVPAGTIAAMLSGGRRAPRADDIILRAVAGESLPHHGDARAPIKSEALLPIDLGPGRFPALLLIGSAEAGRFTPAQGTDLLRFFSQAFRLVLISWLRE</sequence>
<dbReference type="InterPro" id="IPR029016">
    <property type="entry name" value="GAF-like_dom_sf"/>
</dbReference>